<feature type="domain" description="PucR C-terminal helix-turn-helix" evidence="3">
    <location>
        <begin position="477"/>
        <end position="535"/>
    </location>
</feature>
<dbReference type="AlphaFoldDB" id="A0A3A1QT88"/>
<dbReference type="PANTHER" id="PTHR33744:SF7">
    <property type="entry name" value="PUCR FAMILY TRANSCRIPTIONAL REGULATOR"/>
    <property type="match status" value="1"/>
</dbReference>
<dbReference type="InterPro" id="IPR025736">
    <property type="entry name" value="PucR_C-HTH_dom"/>
</dbReference>
<proteinExistence type="inferred from homology"/>
<sequence length="551" mass="64553">MVFPILFLYLRMKRKERFMRSNHYFSVQDILSRKHFEHARVIAGHRGVNRQVKWVHVVEAPSIRNLLNGCEMILTTGLALKEEEAFLSLLKQLIDCRASSLCIELDTNISIIPEQVLRFAEEHDFPIIVFEKEVPFVSITQDIHTMLINHQYNLIKQLDAFGHELNKKLLDVHHSRDILDVLYEQLRVPVLLKLLDHEVEVHPRMRRAEEQKIRILFEGYKDKGNPHFVSKKVLLFEKEYAELLMFRDDFPFNEYELLLLDRTATAIAQYLMRELYFHEKQRVNESKWVRSWLKGGQPEEKAASYLSAISGKIHGGVVCLCSLGKMRERENMDLTYFTLIARGVFEQQGFNVLTEREDDGLTFILLDNRPSETWKRRASDAFEKILKTEFFQKSTEVSFAAGSYQAGLMDIHKSYQAAKECLSYRSAVTGNQKYNFYDELHLYRLIANIHGNINLLEMVRECFAPLLEYDKAHSGSLLITLKVYLDCQGSKQETAKQLYIVRQTLYHRLKKIEELLGKDFMQPEKRVAIEFLLHAYDYLKPVSDSQKAVMR</sequence>
<evidence type="ECO:0000259" key="3">
    <source>
        <dbReference type="Pfam" id="PF13556"/>
    </source>
</evidence>
<feature type="domain" description="Purine catabolism PurC-like" evidence="2">
    <location>
        <begin position="29"/>
        <end position="147"/>
    </location>
</feature>
<evidence type="ECO:0000256" key="1">
    <source>
        <dbReference type="ARBA" id="ARBA00006754"/>
    </source>
</evidence>
<accession>A0A3A1QT88</accession>
<dbReference type="OrthoDB" id="143422at2"/>
<organism evidence="5 6">
    <name type="scientific">Bacillus salacetis</name>
    <dbReference type="NCBI Taxonomy" id="2315464"/>
    <lineage>
        <taxon>Bacteria</taxon>
        <taxon>Bacillati</taxon>
        <taxon>Bacillota</taxon>
        <taxon>Bacilli</taxon>
        <taxon>Bacillales</taxon>
        <taxon>Bacillaceae</taxon>
        <taxon>Bacillus</taxon>
    </lineage>
</organism>
<dbReference type="Pfam" id="PF13556">
    <property type="entry name" value="HTH_30"/>
    <property type="match status" value="1"/>
</dbReference>
<name>A0A3A1QT88_9BACI</name>
<evidence type="ECO:0000259" key="2">
    <source>
        <dbReference type="Pfam" id="PF07905"/>
    </source>
</evidence>
<dbReference type="EMBL" id="QXIR01000043">
    <property type="protein sequence ID" value="RIW28561.1"/>
    <property type="molecule type" value="Genomic_DNA"/>
</dbReference>
<dbReference type="Gene3D" id="1.10.10.2840">
    <property type="entry name" value="PucR C-terminal helix-turn-helix domain"/>
    <property type="match status" value="1"/>
</dbReference>
<comment type="caution">
    <text evidence="5">The sequence shown here is derived from an EMBL/GenBank/DDBJ whole genome shotgun (WGS) entry which is preliminary data.</text>
</comment>
<reference evidence="5 6" key="1">
    <citation type="submission" date="2018-09" db="EMBL/GenBank/DDBJ databases">
        <title>Bacillus saliacetes sp. nov., isolated from Thai shrimp paste (Ka-pi).</title>
        <authorList>
            <person name="Daroonpunt R."/>
            <person name="Tanasupawat S."/>
            <person name="Yiamsombut S."/>
        </authorList>
    </citation>
    <scope>NUCLEOTIDE SEQUENCE [LARGE SCALE GENOMIC DNA]</scope>
    <source>
        <strain evidence="5 6">SKP7-4</strain>
    </source>
</reference>
<evidence type="ECO:0000313" key="6">
    <source>
        <dbReference type="Proteomes" id="UP000265801"/>
    </source>
</evidence>
<keyword evidence="6" id="KW-1185">Reference proteome</keyword>
<dbReference type="InterPro" id="IPR051448">
    <property type="entry name" value="CdaR-like_regulators"/>
</dbReference>
<feature type="domain" description="CdaR GGDEF-like" evidence="4">
    <location>
        <begin position="339"/>
        <end position="423"/>
    </location>
</feature>
<dbReference type="Proteomes" id="UP000265801">
    <property type="component" value="Unassembled WGS sequence"/>
</dbReference>
<evidence type="ECO:0000313" key="5">
    <source>
        <dbReference type="EMBL" id="RIW28561.1"/>
    </source>
</evidence>
<dbReference type="InterPro" id="IPR042070">
    <property type="entry name" value="PucR_C-HTH_sf"/>
</dbReference>
<protein>
    <submittedName>
        <fullName evidence="5">PucR family transcriptional regulator</fullName>
    </submittedName>
</protein>
<evidence type="ECO:0000259" key="4">
    <source>
        <dbReference type="Pfam" id="PF17853"/>
    </source>
</evidence>
<dbReference type="Pfam" id="PF07905">
    <property type="entry name" value="PucR"/>
    <property type="match status" value="1"/>
</dbReference>
<dbReference type="InterPro" id="IPR041522">
    <property type="entry name" value="CdaR_GGDEF"/>
</dbReference>
<dbReference type="InterPro" id="IPR012914">
    <property type="entry name" value="PucR_dom"/>
</dbReference>
<comment type="similarity">
    <text evidence="1">Belongs to the CdaR family.</text>
</comment>
<dbReference type="Pfam" id="PF17853">
    <property type="entry name" value="GGDEF_2"/>
    <property type="match status" value="1"/>
</dbReference>
<dbReference type="PANTHER" id="PTHR33744">
    <property type="entry name" value="CARBOHYDRATE DIACID REGULATOR"/>
    <property type="match status" value="1"/>
</dbReference>
<gene>
    <name evidence="5" type="ORF">D3H55_21550</name>
</gene>